<dbReference type="CDD" id="cd00392">
    <property type="entry name" value="Ribosomal_L13"/>
    <property type="match status" value="1"/>
</dbReference>
<dbReference type="GO" id="GO:0017148">
    <property type="term" value="P:negative regulation of translation"/>
    <property type="evidence" value="ECO:0007669"/>
    <property type="project" value="TreeGrafter"/>
</dbReference>
<dbReference type="GO" id="GO:0005840">
    <property type="term" value="C:ribosome"/>
    <property type="evidence" value="ECO:0007669"/>
    <property type="project" value="UniProtKB-KW"/>
</dbReference>
<evidence type="ECO:0000256" key="3">
    <source>
        <dbReference type="ARBA" id="ARBA00023274"/>
    </source>
</evidence>
<dbReference type="InterPro" id="IPR036899">
    <property type="entry name" value="Ribosomal_uL13_sf"/>
</dbReference>
<dbReference type="GO" id="GO:1990904">
    <property type="term" value="C:ribonucleoprotein complex"/>
    <property type="evidence" value="ECO:0007669"/>
    <property type="project" value="UniProtKB-KW"/>
</dbReference>
<evidence type="ECO:0000256" key="4">
    <source>
        <dbReference type="ARBA" id="ARBA00035499"/>
    </source>
</evidence>
<gene>
    <name evidence="5" type="ORF">A2671_02350</name>
</gene>
<comment type="similarity">
    <text evidence="1">Belongs to the universal ribosomal protein uL13 family.</text>
</comment>
<dbReference type="SUPFAM" id="SSF52161">
    <property type="entry name" value="Ribosomal protein L13"/>
    <property type="match status" value="1"/>
</dbReference>
<dbReference type="PIRSF" id="PIRSF002181">
    <property type="entry name" value="Ribosomal_L13"/>
    <property type="match status" value="1"/>
</dbReference>
<dbReference type="InterPro" id="IPR005822">
    <property type="entry name" value="Ribosomal_uL13"/>
</dbReference>
<organism evidence="5 6">
    <name type="scientific">Candidatus Kaiserbacteria bacterium RIFCSPHIGHO2_01_FULL_49_13</name>
    <dbReference type="NCBI Taxonomy" id="1798477"/>
    <lineage>
        <taxon>Bacteria</taxon>
        <taxon>Candidatus Kaiseribacteriota</taxon>
    </lineage>
</organism>
<dbReference type="Gene3D" id="3.90.1180.10">
    <property type="entry name" value="Ribosomal protein L13"/>
    <property type="match status" value="1"/>
</dbReference>
<dbReference type="AlphaFoldDB" id="A0A1F6CCC7"/>
<dbReference type="Proteomes" id="UP000178344">
    <property type="component" value="Unassembled WGS sequence"/>
</dbReference>
<keyword evidence="3" id="KW-0687">Ribonucleoprotein</keyword>
<dbReference type="PANTHER" id="PTHR11545">
    <property type="entry name" value="RIBOSOMAL PROTEIN L13"/>
    <property type="match status" value="1"/>
</dbReference>
<name>A0A1F6CCC7_9BACT</name>
<evidence type="ECO:0000256" key="2">
    <source>
        <dbReference type="ARBA" id="ARBA00022980"/>
    </source>
</evidence>
<dbReference type="Pfam" id="PF00572">
    <property type="entry name" value="Ribosomal_L13"/>
    <property type="match status" value="1"/>
</dbReference>
<proteinExistence type="inferred from homology"/>
<accession>A0A1F6CCC7</accession>
<reference evidence="5 6" key="1">
    <citation type="journal article" date="2016" name="Nat. Commun.">
        <title>Thousands of microbial genomes shed light on interconnected biogeochemical processes in an aquifer system.</title>
        <authorList>
            <person name="Anantharaman K."/>
            <person name="Brown C.T."/>
            <person name="Hug L.A."/>
            <person name="Sharon I."/>
            <person name="Castelle C.J."/>
            <person name="Probst A.J."/>
            <person name="Thomas B.C."/>
            <person name="Singh A."/>
            <person name="Wilkins M.J."/>
            <person name="Karaoz U."/>
            <person name="Brodie E.L."/>
            <person name="Williams K.H."/>
            <person name="Hubbard S.S."/>
            <person name="Banfield J.F."/>
        </authorList>
    </citation>
    <scope>NUCLEOTIDE SEQUENCE [LARGE SCALE GENOMIC DNA]</scope>
</reference>
<dbReference type="EMBL" id="MFKQ01000035">
    <property type="protein sequence ID" value="OGG46905.1"/>
    <property type="molecule type" value="Genomic_DNA"/>
</dbReference>
<dbReference type="GO" id="GO:0003729">
    <property type="term" value="F:mRNA binding"/>
    <property type="evidence" value="ECO:0007669"/>
    <property type="project" value="TreeGrafter"/>
</dbReference>
<sequence>METHTINADGKKLGRVASEAANILRGKHLTSFRRDRVAPVSVRIENASKLSIAPKKMRQKEYKRYSGYPGGLSFESLERLIARRGHEAALRHAIRGMLPPNRLRPTLLKRITITK</sequence>
<dbReference type="GO" id="GO:0006412">
    <property type="term" value="P:translation"/>
    <property type="evidence" value="ECO:0007669"/>
    <property type="project" value="InterPro"/>
</dbReference>
<dbReference type="InterPro" id="IPR005823">
    <property type="entry name" value="Ribosomal_uL13_bac-type"/>
</dbReference>
<protein>
    <recommendedName>
        <fullName evidence="4">50S ribosomal protein L13</fullName>
    </recommendedName>
</protein>
<comment type="caution">
    <text evidence="5">The sequence shown here is derived from an EMBL/GenBank/DDBJ whole genome shotgun (WGS) entry which is preliminary data.</text>
</comment>
<dbReference type="GO" id="GO:0003735">
    <property type="term" value="F:structural constituent of ribosome"/>
    <property type="evidence" value="ECO:0007669"/>
    <property type="project" value="InterPro"/>
</dbReference>
<evidence type="ECO:0000313" key="5">
    <source>
        <dbReference type="EMBL" id="OGG46905.1"/>
    </source>
</evidence>
<evidence type="ECO:0000313" key="6">
    <source>
        <dbReference type="Proteomes" id="UP000178344"/>
    </source>
</evidence>
<keyword evidence="2" id="KW-0689">Ribosomal protein</keyword>
<evidence type="ECO:0000256" key="1">
    <source>
        <dbReference type="ARBA" id="ARBA00006227"/>
    </source>
</evidence>
<dbReference type="PANTHER" id="PTHR11545:SF2">
    <property type="entry name" value="LARGE RIBOSOMAL SUBUNIT PROTEIN UL13M"/>
    <property type="match status" value="1"/>
</dbReference>